<organism evidence="5 6">
    <name type="scientific">candidate division WWE3 bacterium GW2011_GWA2_46_9</name>
    <dbReference type="NCBI Taxonomy" id="1619111"/>
    <lineage>
        <taxon>Bacteria</taxon>
        <taxon>Katanobacteria</taxon>
    </lineage>
</organism>
<dbReference type="GO" id="GO:0003824">
    <property type="term" value="F:catalytic activity"/>
    <property type="evidence" value="ECO:0007669"/>
    <property type="project" value="InterPro"/>
</dbReference>
<evidence type="ECO:0000256" key="2">
    <source>
        <dbReference type="ARBA" id="ARBA00023004"/>
    </source>
</evidence>
<dbReference type="Gene3D" id="3.80.30.30">
    <property type="match status" value="1"/>
</dbReference>
<dbReference type="InterPro" id="IPR007197">
    <property type="entry name" value="rSAM"/>
</dbReference>
<keyword evidence="2" id="KW-0408">Iron</keyword>
<dbReference type="EMBL" id="LCNE01000009">
    <property type="protein sequence ID" value="KKU48877.1"/>
    <property type="molecule type" value="Genomic_DNA"/>
</dbReference>
<dbReference type="InterPro" id="IPR006638">
    <property type="entry name" value="Elp3/MiaA/NifB-like_rSAM"/>
</dbReference>
<feature type="domain" description="Radical SAM core" evidence="4">
    <location>
        <begin position="15"/>
        <end position="263"/>
    </location>
</feature>
<dbReference type="Pfam" id="PF04055">
    <property type="entry name" value="Radical_SAM"/>
    <property type="match status" value="1"/>
</dbReference>
<evidence type="ECO:0000313" key="6">
    <source>
        <dbReference type="Proteomes" id="UP000033946"/>
    </source>
</evidence>
<dbReference type="PANTHER" id="PTHR43432">
    <property type="entry name" value="SLR0285 PROTEIN"/>
    <property type="match status" value="1"/>
</dbReference>
<dbReference type="Proteomes" id="UP000033946">
    <property type="component" value="Unassembled WGS sequence"/>
</dbReference>
<keyword evidence="1" id="KW-0479">Metal-binding</keyword>
<dbReference type="SFLD" id="SFLDS00029">
    <property type="entry name" value="Radical_SAM"/>
    <property type="match status" value="1"/>
</dbReference>
<dbReference type="InterPro" id="IPR058240">
    <property type="entry name" value="rSAM_sf"/>
</dbReference>
<dbReference type="InterPro" id="IPR040086">
    <property type="entry name" value="MJ0683-like"/>
</dbReference>
<dbReference type="SMART" id="SM00729">
    <property type="entry name" value="Elp3"/>
    <property type="match status" value="1"/>
</dbReference>
<dbReference type="GO" id="GO:0046872">
    <property type="term" value="F:metal ion binding"/>
    <property type="evidence" value="ECO:0007669"/>
    <property type="project" value="UniProtKB-KW"/>
</dbReference>
<dbReference type="CDD" id="cd01335">
    <property type="entry name" value="Radical_SAM"/>
    <property type="match status" value="1"/>
</dbReference>
<comment type="caution">
    <text evidence="5">The sequence shown here is derived from an EMBL/GenBank/DDBJ whole genome shotgun (WGS) entry which is preliminary data.</text>
</comment>
<protein>
    <submittedName>
        <fullName evidence="5">Radical SAM domain protein</fullName>
    </submittedName>
</protein>
<evidence type="ECO:0000313" key="5">
    <source>
        <dbReference type="EMBL" id="KKU48877.1"/>
    </source>
</evidence>
<reference evidence="5 6" key="1">
    <citation type="journal article" date="2015" name="Nature">
        <title>rRNA introns, odd ribosomes, and small enigmatic genomes across a large radiation of phyla.</title>
        <authorList>
            <person name="Brown C.T."/>
            <person name="Hug L.A."/>
            <person name="Thomas B.C."/>
            <person name="Sharon I."/>
            <person name="Castelle C.J."/>
            <person name="Singh A."/>
            <person name="Wilkins M.J."/>
            <person name="Williams K.H."/>
            <person name="Banfield J.F."/>
        </authorList>
    </citation>
    <scope>NUCLEOTIDE SEQUENCE [LARGE SCALE GENOMIC DNA]</scope>
</reference>
<gene>
    <name evidence="5" type="ORF">UX69_C0009G0007</name>
</gene>
<keyword evidence="3" id="KW-0411">Iron-sulfur</keyword>
<name>A0A0G1QVD6_UNCKA</name>
<evidence type="ECO:0000259" key="4">
    <source>
        <dbReference type="PROSITE" id="PS51918"/>
    </source>
</evidence>
<dbReference type="PROSITE" id="PS51918">
    <property type="entry name" value="RADICAL_SAM"/>
    <property type="match status" value="1"/>
</dbReference>
<sequence length="297" mass="34566">MDFREIQAKSILSPCGIPGIDYVINPYTGCRYGCTYCYASFMGRFIKDKTVQDWGEYVFAKVNAPELLKKELRKLRNKGKGLEIFFSSVTDPYQGVEAKYKLTRQCLEILADWEYEGYISILTKSNLVLRDMDVLKRLKNIVVGLTVTSTDDAISRHFEKYAPKASDRLEALKTLNENSIRTYAFIGPLLPHFVAFENELENLFKKLSEIGTKDIFVEHLNLSTYIRTRLIKEMKETEPEIIAKFYESQSIEYREALNELVMKLVGKYNMNLLTSGVIFHKEYQQRESKKRAPWKHK</sequence>
<accession>A0A0G1QVD6</accession>
<dbReference type="GO" id="GO:0051536">
    <property type="term" value="F:iron-sulfur cluster binding"/>
    <property type="evidence" value="ECO:0007669"/>
    <property type="project" value="UniProtKB-KW"/>
</dbReference>
<dbReference type="PATRIC" id="fig|1619111.3.peg.183"/>
<evidence type="ECO:0000256" key="1">
    <source>
        <dbReference type="ARBA" id="ARBA00022723"/>
    </source>
</evidence>
<proteinExistence type="predicted"/>
<dbReference type="SUPFAM" id="SSF102114">
    <property type="entry name" value="Radical SAM enzymes"/>
    <property type="match status" value="1"/>
</dbReference>
<dbReference type="PANTHER" id="PTHR43432:SF6">
    <property type="entry name" value="RADICAL SAM CORE DOMAIN-CONTAINING PROTEIN"/>
    <property type="match status" value="1"/>
</dbReference>
<dbReference type="AlphaFoldDB" id="A0A0G1QVD6"/>
<dbReference type="SFLD" id="SFLDG01084">
    <property type="entry name" value="Uncharacterised_Radical_SAM_Su"/>
    <property type="match status" value="1"/>
</dbReference>
<evidence type="ECO:0000256" key="3">
    <source>
        <dbReference type="ARBA" id="ARBA00023014"/>
    </source>
</evidence>